<gene>
    <name evidence="1" type="ORF">LCGC14_1919780</name>
</gene>
<dbReference type="InterPro" id="IPR021516">
    <property type="entry name" value="DUF3179"/>
</dbReference>
<dbReference type="EMBL" id="LAZR01020423">
    <property type="protein sequence ID" value="KKL88932.1"/>
    <property type="molecule type" value="Genomic_DNA"/>
</dbReference>
<name>A0A0F9INX2_9ZZZZ</name>
<proteinExistence type="predicted"/>
<evidence type="ECO:0008006" key="2">
    <source>
        <dbReference type="Google" id="ProtNLM"/>
    </source>
</evidence>
<organism evidence="1">
    <name type="scientific">marine sediment metagenome</name>
    <dbReference type="NCBI Taxonomy" id="412755"/>
    <lineage>
        <taxon>unclassified sequences</taxon>
        <taxon>metagenomes</taxon>
        <taxon>ecological metagenomes</taxon>
    </lineage>
</organism>
<comment type="caution">
    <text evidence="1">The sequence shown here is derived from an EMBL/GenBank/DDBJ whole genome shotgun (WGS) entry which is preliminary data.</text>
</comment>
<dbReference type="Pfam" id="PF11376">
    <property type="entry name" value="DUF3179"/>
    <property type="match status" value="1"/>
</dbReference>
<reference evidence="1" key="1">
    <citation type="journal article" date="2015" name="Nature">
        <title>Complex archaea that bridge the gap between prokaryotes and eukaryotes.</title>
        <authorList>
            <person name="Spang A."/>
            <person name="Saw J.H."/>
            <person name="Jorgensen S.L."/>
            <person name="Zaremba-Niedzwiedzka K."/>
            <person name="Martijn J."/>
            <person name="Lind A.E."/>
            <person name="van Eijk R."/>
            <person name="Schleper C."/>
            <person name="Guy L."/>
            <person name="Ettema T.J."/>
        </authorList>
    </citation>
    <scope>NUCLEOTIDE SEQUENCE</scope>
</reference>
<feature type="non-terminal residue" evidence="1">
    <location>
        <position position="1"/>
    </location>
</feature>
<accession>A0A0F9INX2</accession>
<sequence>MAGTGIAVIVVVAIISSTQFFSSGDENVIITQIADDGIMTTNGQKHIIPLEKIKSGGPPKDGIPSIDTPEFTEASQEYHVSDSDTVLGLEINGDVRAYPLSILVWHEIVNDNVGGVPVAVTYCPLCFTNQVFERVLDGQSVEFGTSGKLYNSNLVMYDRMTGTYWSQGLGLAIKGELTGQRLNIIPFDVITWGDWKKLYPDTVVLTTNTGHIRAYGVDPYGDYYTDPRIIFPVEYRDDRMHPKEIILGFHEGLVFKAYKQQDVESSIVINDQVNNEPILLVSLYSGNARSFDRMVAGEILEFTYKDNKIVDINTNSEWNYDGIAISGELEGTELERLAFNPGFWFEWIAFHPETQVYGGTT</sequence>
<protein>
    <recommendedName>
        <fullName evidence="2">DUF3179 domain-containing protein</fullName>
    </recommendedName>
</protein>
<dbReference type="AlphaFoldDB" id="A0A0F9INX2"/>
<evidence type="ECO:0000313" key="1">
    <source>
        <dbReference type="EMBL" id="KKL88932.1"/>
    </source>
</evidence>